<accession>A0A4P6M705</accession>
<comment type="subcellular location">
    <subcellularLocation>
        <location evidence="1">Cell membrane</location>
        <topology evidence="1">Multi-pass membrane protein</topology>
    </subcellularLocation>
</comment>
<feature type="transmembrane region" description="Helical" evidence="7">
    <location>
        <begin position="246"/>
        <end position="264"/>
    </location>
</feature>
<reference evidence="9 10" key="1">
    <citation type="submission" date="2019-01" db="EMBL/GenBank/DDBJ databases">
        <title>PMF-metabolizing Aryl O-demethylase.</title>
        <authorList>
            <person name="Kim M."/>
        </authorList>
    </citation>
    <scope>NUCLEOTIDE SEQUENCE [LARGE SCALE GENOMIC DNA]</scope>
    <source>
        <strain evidence="9 10">PMF1</strain>
    </source>
</reference>
<evidence type="ECO:0000313" key="9">
    <source>
        <dbReference type="EMBL" id="QBE99975.1"/>
    </source>
</evidence>
<keyword evidence="4 7" id="KW-0812">Transmembrane</keyword>
<protein>
    <submittedName>
        <fullName evidence="9">Bacillibactin exporter</fullName>
    </submittedName>
</protein>
<evidence type="ECO:0000256" key="4">
    <source>
        <dbReference type="ARBA" id="ARBA00022692"/>
    </source>
</evidence>
<dbReference type="InterPro" id="IPR020846">
    <property type="entry name" value="MFS_dom"/>
</dbReference>
<dbReference type="Proteomes" id="UP000289794">
    <property type="component" value="Chromosome"/>
</dbReference>
<keyword evidence="5 7" id="KW-1133">Transmembrane helix</keyword>
<feature type="transmembrane region" description="Helical" evidence="7">
    <location>
        <begin position="331"/>
        <end position="350"/>
    </location>
</feature>
<dbReference type="AlphaFoldDB" id="A0A4P6M705"/>
<feature type="transmembrane region" description="Helical" evidence="7">
    <location>
        <begin position="135"/>
        <end position="158"/>
    </location>
</feature>
<dbReference type="Gene3D" id="1.20.1250.20">
    <property type="entry name" value="MFS general substrate transporter like domains"/>
    <property type="match status" value="1"/>
</dbReference>
<keyword evidence="6 7" id="KW-0472">Membrane</keyword>
<proteinExistence type="predicted"/>
<dbReference type="PANTHER" id="PTHR23517:SF3">
    <property type="entry name" value="INTEGRAL MEMBRANE TRANSPORT PROTEIN"/>
    <property type="match status" value="1"/>
</dbReference>
<feature type="transmembrane region" description="Helical" evidence="7">
    <location>
        <begin position="370"/>
        <end position="389"/>
    </location>
</feature>
<feature type="transmembrane region" description="Helical" evidence="7">
    <location>
        <begin position="164"/>
        <end position="186"/>
    </location>
</feature>
<keyword evidence="2" id="KW-0813">Transport</keyword>
<feature type="transmembrane region" description="Helical" evidence="7">
    <location>
        <begin position="102"/>
        <end position="123"/>
    </location>
</feature>
<dbReference type="InterPro" id="IPR050171">
    <property type="entry name" value="MFS_Transporters"/>
</dbReference>
<dbReference type="KEGG" id="bpro:PMF13cell1_05569"/>
<feature type="transmembrane region" description="Helical" evidence="7">
    <location>
        <begin position="77"/>
        <end position="96"/>
    </location>
</feature>
<dbReference type="EMBL" id="CP035945">
    <property type="protein sequence ID" value="QBE99975.1"/>
    <property type="molecule type" value="Genomic_DNA"/>
</dbReference>
<feature type="transmembrane region" description="Helical" evidence="7">
    <location>
        <begin position="207"/>
        <end position="226"/>
    </location>
</feature>
<evidence type="ECO:0000256" key="6">
    <source>
        <dbReference type="ARBA" id="ARBA00023136"/>
    </source>
</evidence>
<name>A0A4P6M705_9FIRM</name>
<evidence type="ECO:0000256" key="7">
    <source>
        <dbReference type="SAM" id="Phobius"/>
    </source>
</evidence>
<evidence type="ECO:0000256" key="2">
    <source>
        <dbReference type="ARBA" id="ARBA00022448"/>
    </source>
</evidence>
<feature type="domain" description="Major facilitator superfamily (MFS) profile" evidence="8">
    <location>
        <begin position="9"/>
        <end position="391"/>
    </location>
</feature>
<evidence type="ECO:0000259" key="8">
    <source>
        <dbReference type="PROSITE" id="PS50850"/>
    </source>
</evidence>
<evidence type="ECO:0000256" key="1">
    <source>
        <dbReference type="ARBA" id="ARBA00004651"/>
    </source>
</evidence>
<sequence>MAEKKKYTLMNTVAVLSVSTLLYLATINASSLAYMVKEFPQYDITTVKLFSTIPSLMMIVCSLLSGKLIQIFPIKKIVIGCASLMFAAGFGTYFVFNLPAILIMRVIYGMGSGTVFPLANAIIQQLYEGEEKARLLGFRAGFGALFGAAVTMVGGWLTSFGWRYAFFGYLFAIPVALLVLFCCPSNEPIKKENSTAKAGEKKYTKKTFYVLLFAVFFNACMMSFNVELSLVITGENIGGAGQVSMVASTNTIFAFIAGLIFGSLHKKTQRYMAVISTGLVGLALAILCFAQNFPLFIMCGAIFGLGFGFYNPTYNLLIAGTAAKPKFGSQAIAVYTSCVGLGQFLSPYLINGVKKLLNLNVLRAEWKITAVSTLCLVLGAVIYIIVTGGNKKASQA</sequence>
<dbReference type="PROSITE" id="PS50850">
    <property type="entry name" value="MFS"/>
    <property type="match status" value="1"/>
</dbReference>
<keyword evidence="3" id="KW-1003">Cell membrane</keyword>
<organism evidence="9 10">
    <name type="scientific">Blautia producta</name>
    <dbReference type="NCBI Taxonomy" id="33035"/>
    <lineage>
        <taxon>Bacteria</taxon>
        <taxon>Bacillati</taxon>
        <taxon>Bacillota</taxon>
        <taxon>Clostridia</taxon>
        <taxon>Lachnospirales</taxon>
        <taxon>Lachnospiraceae</taxon>
        <taxon>Blautia</taxon>
    </lineage>
</organism>
<feature type="transmembrane region" description="Helical" evidence="7">
    <location>
        <begin position="45"/>
        <end position="65"/>
    </location>
</feature>
<dbReference type="InterPro" id="IPR036259">
    <property type="entry name" value="MFS_trans_sf"/>
</dbReference>
<gene>
    <name evidence="9" type="primary">ymfD</name>
    <name evidence="9" type="ORF">PMF13cell1_05569</name>
</gene>
<dbReference type="PANTHER" id="PTHR23517">
    <property type="entry name" value="RESISTANCE PROTEIN MDTM, PUTATIVE-RELATED-RELATED"/>
    <property type="match status" value="1"/>
</dbReference>
<feature type="transmembrane region" description="Helical" evidence="7">
    <location>
        <begin position="293"/>
        <end position="310"/>
    </location>
</feature>
<dbReference type="InterPro" id="IPR011701">
    <property type="entry name" value="MFS"/>
</dbReference>
<dbReference type="GO" id="GO:0022857">
    <property type="term" value="F:transmembrane transporter activity"/>
    <property type="evidence" value="ECO:0007669"/>
    <property type="project" value="InterPro"/>
</dbReference>
<dbReference type="Pfam" id="PF07690">
    <property type="entry name" value="MFS_1"/>
    <property type="match status" value="1"/>
</dbReference>
<dbReference type="SUPFAM" id="SSF103473">
    <property type="entry name" value="MFS general substrate transporter"/>
    <property type="match status" value="1"/>
</dbReference>
<feature type="transmembrane region" description="Helical" evidence="7">
    <location>
        <begin position="271"/>
        <end position="287"/>
    </location>
</feature>
<dbReference type="RefSeq" id="WP_130182864.1">
    <property type="nucleotide sequence ID" value="NZ_CP035945.1"/>
</dbReference>
<evidence type="ECO:0000313" key="10">
    <source>
        <dbReference type="Proteomes" id="UP000289794"/>
    </source>
</evidence>
<evidence type="ECO:0000256" key="3">
    <source>
        <dbReference type="ARBA" id="ARBA00022475"/>
    </source>
</evidence>
<dbReference type="GO" id="GO:0005886">
    <property type="term" value="C:plasma membrane"/>
    <property type="evidence" value="ECO:0007669"/>
    <property type="project" value="UniProtKB-SubCell"/>
</dbReference>
<evidence type="ECO:0000256" key="5">
    <source>
        <dbReference type="ARBA" id="ARBA00022989"/>
    </source>
</evidence>